<dbReference type="Proteomes" id="UP000588806">
    <property type="component" value="Unassembled WGS sequence"/>
</dbReference>
<dbReference type="AlphaFoldDB" id="A0A7Y3XAP2"/>
<evidence type="ECO:0000256" key="1">
    <source>
        <dbReference type="SAM" id="SignalP"/>
    </source>
</evidence>
<feature type="chain" id="PRO_5031033118" evidence="1">
    <location>
        <begin position="26"/>
        <end position="132"/>
    </location>
</feature>
<evidence type="ECO:0000313" key="2">
    <source>
        <dbReference type="EMBL" id="NOG31471.1"/>
    </source>
</evidence>
<gene>
    <name evidence="2" type="ORF">HLB35_06245</name>
</gene>
<dbReference type="Pfam" id="PF20531">
    <property type="entry name" value="DUF6746"/>
    <property type="match status" value="1"/>
</dbReference>
<organism evidence="2 3">
    <name type="scientific">Vreelandella azerica</name>
    <dbReference type="NCBI Taxonomy" id="2732867"/>
    <lineage>
        <taxon>Bacteria</taxon>
        <taxon>Pseudomonadati</taxon>
        <taxon>Pseudomonadota</taxon>
        <taxon>Gammaproteobacteria</taxon>
        <taxon>Oceanospirillales</taxon>
        <taxon>Halomonadaceae</taxon>
        <taxon>Vreelandella</taxon>
    </lineage>
</organism>
<protein>
    <submittedName>
        <fullName evidence="2">Uncharacterized protein</fullName>
    </submittedName>
</protein>
<keyword evidence="1" id="KW-0732">Signal</keyword>
<dbReference type="InterPro" id="IPR046634">
    <property type="entry name" value="DUF6746"/>
</dbReference>
<reference evidence="2 3" key="2">
    <citation type="submission" date="2020-06" db="EMBL/GenBank/DDBJ databases">
        <title>Halomonas songnenensis sp. nov., a moderately halophilic bacterium isolated from saline and alkaline soils.</title>
        <authorList>
            <person name="Jiang J."/>
            <person name="Pan Y."/>
        </authorList>
    </citation>
    <scope>NUCLEOTIDE SEQUENCE [LARGE SCALE GENOMIC DNA]</scope>
    <source>
        <strain evidence="2 3">TBZ9</strain>
    </source>
</reference>
<comment type="caution">
    <text evidence="2">The sequence shown here is derived from an EMBL/GenBank/DDBJ whole genome shotgun (WGS) entry which is preliminary data.</text>
</comment>
<keyword evidence="3" id="KW-1185">Reference proteome</keyword>
<reference evidence="2 3" key="1">
    <citation type="submission" date="2020-05" db="EMBL/GenBank/DDBJ databases">
        <authorList>
            <person name="Ruan W."/>
            <person name="Jeon C.O."/>
            <person name="Chun B.H."/>
        </authorList>
    </citation>
    <scope>NUCLEOTIDE SEQUENCE [LARGE SCALE GENOMIC DNA]</scope>
    <source>
        <strain evidence="2 3">TBZ9</strain>
    </source>
</reference>
<proteinExistence type="predicted"/>
<dbReference type="EMBL" id="JABFHI010000002">
    <property type="protein sequence ID" value="NOG31471.1"/>
    <property type="molecule type" value="Genomic_DNA"/>
</dbReference>
<name>A0A7Y3XAP2_9GAMM</name>
<sequence length="132" mass="14574">MKRTIAFFINGFLLAALMTGGMAMADNHDDHERADHFEGKSSETLQEAVTNFSEGNQQLAELLASDELSNQQMGELHMLTYTLENALQKIDAEVDAMAVTLEEVHLGSESLDQQRVAENGAEYLEAARTLVE</sequence>
<evidence type="ECO:0000313" key="3">
    <source>
        <dbReference type="Proteomes" id="UP000588806"/>
    </source>
</evidence>
<feature type="signal peptide" evidence="1">
    <location>
        <begin position="1"/>
        <end position="25"/>
    </location>
</feature>
<accession>A0A7Y3XAP2</accession>
<dbReference type="RefSeq" id="WP_171701921.1">
    <property type="nucleotide sequence ID" value="NZ_JABFHI010000002.1"/>
</dbReference>